<dbReference type="AlphaFoldDB" id="A0A1Y2HYH8"/>
<organism evidence="3 4">
    <name type="scientific">Catenaria anguillulae PL171</name>
    <dbReference type="NCBI Taxonomy" id="765915"/>
    <lineage>
        <taxon>Eukaryota</taxon>
        <taxon>Fungi</taxon>
        <taxon>Fungi incertae sedis</taxon>
        <taxon>Blastocladiomycota</taxon>
        <taxon>Blastocladiomycetes</taxon>
        <taxon>Blastocladiales</taxon>
        <taxon>Catenariaceae</taxon>
        <taxon>Catenaria</taxon>
    </lineage>
</organism>
<dbReference type="EMBL" id="MCFL01000009">
    <property type="protein sequence ID" value="ORZ38202.1"/>
    <property type="molecule type" value="Genomic_DNA"/>
</dbReference>
<evidence type="ECO:0000259" key="2">
    <source>
        <dbReference type="Pfam" id="PF01145"/>
    </source>
</evidence>
<feature type="domain" description="Band 7" evidence="2">
    <location>
        <begin position="235"/>
        <end position="404"/>
    </location>
</feature>
<evidence type="ECO:0000313" key="3">
    <source>
        <dbReference type="EMBL" id="ORZ38202.1"/>
    </source>
</evidence>
<accession>A0A1Y2HYH8</accession>
<name>A0A1Y2HYH8_9FUNG</name>
<keyword evidence="4" id="KW-1185">Reference proteome</keyword>
<reference evidence="3 4" key="1">
    <citation type="submission" date="2016-07" db="EMBL/GenBank/DDBJ databases">
        <title>Pervasive Adenine N6-methylation of Active Genes in Fungi.</title>
        <authorList>
            <consortium name="DOE Joint Genome Institute"/>
            <person name="Mondo S.J."/>
            <person name="Dannebaum R.O."/>
            <person name="Kuo R.C."/>
            <person name="Labutti K."/>
            <person name="Haridas S."/>
            <person name="Kuo A."/>
            <person name="Salamov A."/>
            <person name="Ahrendt S.R."/>
            <person name="Lipzen A."/>
            <person name="Sullivan W."/>
            <person name="Andreopoulos W.B."/>
            <person name="Clum A."/>
            <person name="Lindquist E."/>
            <person name="Daum C."/>
            <person name="Ramamoorthy G.K."/>
            <person name="Gryganskyi A."/>
            <person name="Culley D."/>
            <person name="Magnuson J.K."/>
            <person name="James T.Y."/>
            <person name="O'Malley M.A."/>
            <person name="Stajich J.E."/>
            <person name="Spatafora J.W."/>
            <person name="Visel A."/>
            <person name="Grigoriev I.V."/>
        </authorList>
    </citation>
    <scope>NUCLEOTIDE SEQUENCE [LARGE SCALE GENOMIC DNA]</scope>
    <source>
        <strain evidence="3 4">PL171</strain>
    </source>
</reference>
<evidence type="ECO:0000256" key="1">
    <source>
        <dbReference type="SAM" id="MobiDB-lite"/>
    </source>
</evidence>
<dbReference type="Gene3D" id="3.30.479.30">
    <property type="entry name" value="Band 7 domain"/>
    <property type="match status" value="1"/>
</dbReference>
<feature type="compositionally biased region" description="Polar residues" evidence="1">
    <location>
        <begin position="1"/>
        <end position="12"/>
    </location>
</feature>
<dbReference type="InterPro" id="IPR036013">
    <property type="entry name" value="Band_7/SPFH_dom_sf"/>
</dbReference>
<protein>
    <recommendedName>
        <fullName evidence="2">Band 7 domain-containing protein</fullName>
    </recommendedName>
</protein>
<comment type="caution">
    <text evidence="3">The sequence shown here is derived from an EMBL/GenBank/DDBJ whole genome shotgun (WGS) entry which is preliminary data.</text>
</comment>
<dbReference type="SUPFAM" id="SSF117892">
    <property type="entry name" value="Band 7/SPFH domain"/>
    <property type="match status" value="1"/>
</dbReference>
<dbReference type="InterPro" id="IPR001107">
    <property type="entry name" value="Band_7"/>
</dbReference>
<dbReference type="Pfam" id="PF01145">
    <property type="entry name" value="Band_7"/>
    <property type="match status" value="1"/>
</dbReference>
<feature type="region of interest" description="Disordered" evidence="1">
    <location>
        <begin position="1"/>
        <end position="21"/>
    </location>
</feature>
<proteinExistence type="predicted"/>
<dbReference type="Proteomes" id="UP000193411">
    <property type="component" value="Unassembled WGS sequence"/>
</dbReference>
<dbReference type="STRING" id="765915.A0A1Y2HYH8"/>
<evidence type="ECO:0000313" key="4">
    <source>
        <dbReference type="Proteomes" id="UP000193411"/>
    </source>
</evidence>
<sequence>MSTTSMSGNTKAPQAPARQPTHAMILDTKTGQVMPATDMDGTDDWSVPESVKQHPFFVETRDGSIVEALRILNDRLISAGMKNLITRKPTRLFFGNTVQAGQIGLYEHNGRPVVAVKPGKYLNMSLVHSWEGRHNITDQLDFLGLTFGQVGQGETLVVQAPNNQVFCIRNGGFCALGYEGRFKIIDVVDTLNLGDECAVREHSTRQLLGWRKEVKAIVQTTNGASVRVTVATFFNVPANNVLIVQQGDRLLELPAGQHVITNPTTTFRGFFSLAERQKTFKTKPAYTVEGVPVILNVNLRYRLAEPLLLARHYDEPFMALENPAQSAVNAVVSRLSYQQFMRAKNVAGADVPDVDYTSWIETFKDECMRELTRQAETYGICVESFNVLDRELEGDLGKDLQKQADLVLQNQIRATQISLENAIKLEAEKGRLRVAEVEAEQKRTRTDADYYASVKGAAAKTEASAMQAKQDAENIRLLADAKAKEIELISQAYRGVQDSAALHIMLAELEIKKTQALPPNTVYFSGAAGAGSSSGFDQAYMSGYGSALGVGLAQSSDTARSLPVPPAKVL</sequence>
<gene>
    <name evidence="3" type="ORF">BCR44DRAFT_34000</name>
</gene>
<dbReference type="OrthoDB" id="6738456at2759"/>